<dbReference type="InterPro" id="IPR022190">
    <property type="entry name" value="DUF3716"/>
</dbReference>
<dbReference type="OrthoDB" id="3589576at2759"/>
<dbReference type="AlphaFoldDB" id="K1X145"/>
<dbReference type="InParanoid" id="K1X145"/>
<evidence type="ECO:0000313" key="2">
    <source>
        <dbReference type="EMBL" id="EKD18717.1"/>
    </source>
</evidence>
<reference evidence="2 3" key="1">
    <citation type="journal article" date="2012" name="BMC Genomics">
        <title>Sequencing the genome of Marssonina brunnea reveals fungus-poplar co-evolution.</title>
        <authorList>
            <person name="Zhu S."/>
            <person name="Cao Y.-Z."/>
            <person name="Jiang C."/>
            <person name="Tan B.-Y."/>
            <person name="Wang Z."/>
            <person name="Feng S."/>
            <person name="Zhang L."/>
            <person name="Su X.-H."/>
            <person name="Brejova B."/>
            <person name="Vinar T."/>
            <person name="Xu M."/>
            <person name="Wang M.-X."/>
            <person name="Zhang S.-G."/>
            <person name="Huang M.-R."/>
            <person name="Wu R."/>
            <person name="Zhou Y."/>
        </authorList>
    </citation>
    <scope>NUCLEOTIDE SEQUENCE [LARGE SCALE GENOMIC DNA]</scope>
    <source>
        <strain evidence="2 3">MB_m1</strain>
    </source>
</reference>
<dbReference type="EMBL" id="JH921432">
    <property type="protein sequence ID" value="EKD18717.1"/>
    <property type="molecule type" value="Genomic_DNA"/>
</dbReference>
<dbReference type="eggNOG" id="ENOG502QR8W">
    <property type="taxonomic scope" value="Eukaryota"/>
</dbReference>
<feature type="region of interest" description="Disordered" evidence="1">
    <location>
        <begin position="206"/>
        <end position="237"/>
    </location>
</feature>
<organism evidence="2 3">
    <name type="scientific">Marssonina brunnea f. sp. multigermtubi (strain MB_m1)</name>
    <name type="common">Marssonina leaf spot fungus</name>
    <dbReference type="NCBI Taxonomy" id="1072389"/>
    <lineage>
        <taxon>Eukaryota</taxon>
        <taxon>Fungi</taxon>
        <taxon>Dikarya</taxon>
        <taxon>Ascomycota</taxon>
        <taxon>Pezizomycotina</taxon>
        <taxon>Leotiomycetes</taxon>
        <taxon>Helotiales</taxon>
        <taxon>Drepanopezizaceae</taxon>
        <taxon>Drepanopeziza</taxon>
    </lineage>
</organism>
<name>K1X145_MARBU</name>
<dbReference type="Pfam" id="PF12511">
    <property type="entry name" value="DUF3716"/>
    <property type="match status" value="1"/>
</dbReference>
<dbReference type="OMA" id="WERERPQ"/>
<evidence type="ECO:0000313" key="3">
    <source>
        <dbReference type="Proteomes" id="UP000006753"/>
    </source>
</evidence>
<dbReference type="HOGENOM" id="CLU_576288_0_0_1"/>
<gene>
    <name evidence="2" type="ORF">MBM_02959</name>
</gene>
<feature type="compositionally biased region" description="Acidic residues" evidence="1">
    <location>
        <begin position="1"/>
        <end position="17"/>
    </location>
</feature>
<sequence>MARIEDDDDAEDGDDFQGETTAVKGEYSWPAQSSSDSMRTEIDVTTLLAQHAPRHLESPEPFEDDILPQNSPPDLTPHQSSRPGTEQRQRVASTMEERLMVMPQLRELPWREGIRAGAENETGGESRRKQIRFGCLLATRGEIQQNPCLSCANGRGKFSVCVALDGFFKGACASCQLSGRPNRCSIKKNEGEFSLVQVGEIAESPTLNPPLPEEPSSFVDHGHPPEAKRRKTDAVPEWESARPQWEQELGESHARQQMNEIVQRPWPTVNNSPASMPIQQAMMNGMNGSGSRPPEGAHPPRDSLGWASVNQPVPMPGQAYRNSADGQSFRVLAEQGRREDTGNDDGLTLIDTLPKSAIGRQKSVGQHNDRTVLVMRIPQDNKPKNLDVAVSLVYQLRALPEFTSHTLETVGAYTALPANTAPTLTSPDTLTPPPLPIYPQLATNMLLQAGIAKEQSLAEQKRNVEKIIGFQSMV</sequence>
<evidence type="ECO:0000256" key="1">
    <source>
        <dbReference type="SAM" id="MobiDB-lite"/>
    </source>
</evidence>
<proteinExistence type="predicted"/>
<dbReference type="Proteomes" id="UP000006753">
    <property type="component" value="Unassembled WGS sequence"/>
</dbReference>
<protein>
    <submittedName>
        <fullName evidence="2">Uncharacterized protein</fullName>
    </submittedName>
</protein>
<dbReference type="KEGG" id="mbe:MBM_02959"/>
<accession>K1X145</accession>
<feature type="region of interest" description="Disordered" evidence="1">
    <location>
        <begin position="1"/>
        <end position="92"/>
    </location>
</feature>
<keyword evidence="3" id="KW-1185">Reference proteome</keyword>